<evidence type="ECO:0000256" key="1">
    <source>
        <dbReference type="SAM" id="MobiDB-lite"/>
    </source>
</evidence>
<keyword evidence="3" id="KW-1185">Reference proteome</keyword>
<evidence type="ECO:0000313" key="3">
    <source>
        <dbReference type="Proteomes" id="UP000011682"/>
    </source>
</evidence>
<dbReference type="Proteomes" id="UP000011682">
    <property type="component" value="Unassembled WGS sequence"/>
</dbReference>
<dbReference type="EMBL" id="ANAH02000021">
    <property type="protein sequence ID" value="EPX58819.1"/>
    <property type="molecule type" value="Genomic_DNA"/>
</dbReference>
<protein>
    <submittedName>
        <fullName evidence="2">Uncharacterized protein</fullName>
    </submittedName>
</protein>
<accession>S9QBW6</accession>
<reference evidence="2" key="1">
    <citation type="submission" date="2013-05" db="EMBL/GenBank/DDBJ databases">
        <title>Genome assembly of Cystobacter fuscus DSM 2262.</title>
        <authorList>
            <person name="Sharma G."/>
            <person name="Khatri I."/>
            <person name="Kaur C."/>
            <person name="Mayilraj S."/>
            <person name="Subramanian S."/>
        </authorList>
    </citation>
    <scope>NUCLEOTIDE SEQUENCE [LARGE SCALE GENOMIC DNA]</scope>
    <source>
        <strain evidence="2">DSM 2262</strain>
    </source>
</reference>
<feature type="region of interest" description="Disordered" evidence="1">
    <location>
        <begin position="1"/>
        <end position="52"/>
    </location>
</feature>
<feature type="compositionally biased region" description="Polar residues" evidence="1">
    <location>
        <begin position="32"/>
        <end position="42"/>
    </location>
</feature>
<organism evidence="2 3">
    <name type="scientific">Cystobacter fuscus (strain ATCC 25194 / DSM 2262 / NBRC 100088 / M29)</name>
    <dbReference type="NCBI Taxonomy" id="1242864"/>
    <lineage>
        <taxon>Bacteria</taxon>
        <taxon>Pseudomonadati</taxon>
        <taxon>Myxococcota</taxon>
        <taxon>Myxococcia</taxon>
        <taxon>Myxococcales</taxon>
        <taxon>Cystobacterineae</taxon>
        <taxon>Archangiaceae</taxon>
        <taxon>Cystobacter</taxon>
    </lineage>
</organism>
<dbReference type="AlphaFoldDB" id="S9QBW6"/>
<evidence type="ECO:0000313" key="2">
    <source>
        <dbReference type="EMBL" id="EPX58819.1"/>
    </source>
</evidence>
<comment type="caution">
    <text evidence="2">The sequence shown here is derived from an EMBL/GenBank/DDBJ whole genome shotgun (WGS) entry which is preliminary data.</text>
</comment>
<proteinExistence type="predicted"/>
<sequence>MGPGSHGALPNTSPREKTRLLPGMRAMEHNAGQPQGRTSTRTWAPPGHRVGE</sequence>
<name>S9QBW6_CYSF2</name>
<gene>
    <name evidence="2" type="ORF">D187_003534</name>
</gene>